<gene>
    <name evidence="1" type="ORF">DARMORV10_C01P31940.1</name>
</gene>
<organism evidence="1">
    <name type="scientific">Brassica napus</name>
    <name type="common">Rape</name>
    <dbReference type="NCBI Taxonomy" id="3708"/>
    <lineage>
        <taxon>Eukaryota</taxon>
        <taxon>Viridiplantae</taxon>
        <taxon>Streptophyta</taxon>
        <taxon>Embryophyta</taxon>
        <taxon>Tracheophyta</taxon>
        <taxon>Spermatophyta</taxon>
        <taxon>Magnoliopsida</taxon>
        <taxon>eudicotyledons</taxon>
        <taxon>Gunneridae</taxon>
        <taxon>Pentapetalae</taxon>
        <taxon>rosids</taxon>
        <taxon>malvids</taxon>
        <taxon>Brassicales</taxon>
        <taxon>Brassicaceae</taxon>
        <taxon>Brassiceae</taxon>
        <taxon>Brassica</taxon>
    </lineage>
</organism>
<name>A0A816RIH6_BRANA</name>
<dbReference type="EMBL" id="HG994365">
    <property type="protein sequence ID" value="CAF2074324.1"/>
    <property type="molecule type" value="Genomic_DNA"/>
</dbReference>
<accession>A0A816RIH6</accession>
<reference evidence="1" key="1">
    <citation type="submission" date="2021-01" db="EMBL/GenBank/DDBJ databases">
        <authorList>
            <consortium name="Genoscope - CEA"/>
            <person name="William W."/>
        </authorList>
    </citation>
    <scope>NUCLEOTIDE SEQUENCE</scope>
</reference>
<dbReference type="AlphaFoldDB" id="A0A816RIH6"/>
<sequence length="53" mass="6180">MDSSLPRIALTMISGKKKILLLKKDRDNPLLDFKTESEDRCWWEVNQGNTSEK</sequence>
<proteinExistence type="predicted"/>
<protein>
    <submittedName>
        <fullName evidence="1">(rape) hypothetical protein</fullName>
    </submittedName>
</protein>
<dbReference type="Proteomes" id="UP001295469">
    <property type="component" value="Chromosome C01"/>
</dbReference>
<evidence type="ECO:0000313" key="1">
    <source>
        <dbReference type="EMBL" id="CAF2074324.1"/>
    </source>
</evidence>